<dbReference type="PANTHER" id="PTHR27005">
    <property type="entry name" value="WALL-ASSOCIATED RECEPTOR KINASE-LIKE 21"/>
    <property type="match status" value="1"/>
</dbReference>
<dbReference type="InParanoid" id="A0A1B6PGP0"/>
<evidence type="ECO:0000256" key="3">
    <source>
        <dbReference type="ARBA" id="ARBA00022679"/>
    </source>
</evidence>
<comment type="subcellular location">
    <subcellularLocation>
        <location evidence="1">Membrane</location>
        <topology evidence="1">Single-pass type I membrane protein</topology>
    </subcellularLocation>
</comment>
<feature type="signal peptide" evidence="12">
    <location>
        <begin position="1"/>
        <end position="36"/>
    </location>
</feature>
<evidence type="ECO:0000256" key="5">
    <source>
        <dbReference type="ARBA" id="ARBA00022741"/>
    </source>
</evidence>
<dbReference type="SMART" id="SM00181">
    <property type="entry name" value="EGF"/>
    <property type="match status" value="2"/>
</dbReference>
<feature type="binding site" evidence="10">
    <location>
        <position position="490"/>
    </location>
    <ligand>
        <name>ATP</name>
        <dbReference type="ChEBI" id="CHEBI:30616"/>
    </ligand>
</feature>
<dbReference type="InterPro" id="IPR045274">
    <property type="entry name" value="WAK-like"/>
</dbReference>
<keyword evidence="15" id="KW-1185">Reference proteome</keyword>
<evidence type="ECO:0000256" key="2">
    <source>
        <dbReference type="ARBA" id="ARBA00022527"/>
    </source>
</evidence>
<gene>
    <name evidence="14" type="ORF">SORBI_3007G094100</name>
</gene>
<dbReference type="GO" id="GO:0005509">
    <property type="term" value="F:calcium ion binding"/>
    <property type="evidence" value="ECO:0007669"/>
    <property type="project" value="InterPro"/>
</dbReference>
<dbReference type="InterPro" id="IPR000719">
    <property type="entry name" value="Prot_kinase_dom"/>
</dbReference>
<dbReference type="PROSITE" id="PS00107">
    <property type="entry name" value="PROTEIN_KINASE_ATP"/>
    <property type="match status" value="1"/>
</dbReference>
<dbReference type="PROSITE" id="PS00108">
    <property type="entry name" value="PROTEIN_KINASE_ST"/>
    <property type="match status" value="1"/>
</dbReference>
<dbReference type="InterPro" id="IPR011009">
    <property type="entry name" value="Kinase-like_dom_sf"/>
</dbReference>
<evidence type="ECO:0000256" key="10">
    <source>
        <dbReference type="PROSITE-ProRule" id="PRU10141"/>
    </source>
</evidence>
<reference evidence="14 15" key="1">
    <citation type="journal article" date="2009" name="Nature">
        <title>The Sorghum bicolor genome and the diversification of grasses.</title>
        <authorList>
            <person name="Paterson A.H."/>
            <person name="Bowers J.E."/>
            <person name="Bruggmann R."/>
            <person name="Dubchak I."/>
            <person name="Grimwood J."/>
            <person name="Gundlach H."/>
            <person name="Haberer G."/>
            <person name="Hellsten U."/>
            <person name="Mitros T."/>
            <person name="Poliakov A."/>
            <person name="Schmutz J."/>
            <person name="Spannagl M."/>
            <person name="Tang H."/>
            <person name="Wang X."/>
            <person name="Wicker T."/>
            <person name="Bharti A.K."/>
            <person name="Chapman J."/>
            <person name="Feltus F.A."/>
            <person name="Gowik U."/>
            <person name="Grigoriev I.V."/>
            <person name="Lyons E."/>
            <person name="Maher C.A."/>
            <person name="Martis M."/>
            <person name="Narechania A."/>
            <person name="Otillar R.P."/>
            <person name="Penning B.W."/>
            <person name="Salamov A.A."/>
            <person name="Wang Y."/>
            <person name="Zhang L."/>
            <person name="Carpita N.C."/>
            <person name="Freeling M."/>
            <person name="Gingle A.R."/>
            <person name="Hash C.T."/>
            <person name="Keller B."/>
            <person name="Klein P."/>
            <person name="Kresovich S."/>
            <person name="McCann M.C."/>
            <person name="Ming R."/>
            <person name="Peterson D.G."/>
            <person name="Mehboob-ur-Rahman"/>
            <person name="Ware D."/>
            <person name="Westhoff P."/>
            <person name="Mayer K.F."/>
            <person name="Messing J."/>
            <person name="Rokhsar D.S."/>
        </authorList>
    </citation>
    <scope>NUCLEOTIDE SEQUENCE [LARGE SCALE GENOMIC DNA]</scope>
    <source>
        <strain evidence="15">cv. BTx623</strain>
    </source>
</reference>
<feature type="domain" description="Protein kinase" evidence="13">
    <location>
        <begin position="462"/>
        <end position="729"/>
    </location>
</feature>
<dbReference type="InterPro" id="IPR000742">
    <property type="entry name" value="EGF"/>
</dbReference>
<dbReference type="EMBL" id="CM000766">
    <property type="protein sequence ID" value="KXG24853.1"/>
    <property type="molecule type" value="Genomic_DNA"/>
</dbReference>
<keyword evidence="4 12" id="KW-0732">Signal</keyword>
<dbReference type="InterPro" id="IPR025287">
    <property type="entry name" value="WAK_GUB"/>
</dbReference>
<evidence type="ECO:0000256" key="9">
    <source>
        <dbReference type="ARBA" id="ARBA00023180"/>
    </source>
</evidence>
<dbReference type="CDD" id="cd00054">
    <property type="entry name" value="EGF_CA"/>
    <property type="match status" value="1"/>
</dbReference>
<keyword evidence="2" id="KW-0723">Serine/threonine-protein kinase</keyword>
<evidence type="ECO:0000259" key="13">
    <source>
        <dbReference type="PROSITE" id="PS50011"/>
    </source>
</evidence>
<dbReference type="InterPro" id="IPR008271">
    <property type="entry name" value="Ser/Thr_kinase_AS"/>
</dbReference>
<protein>
    <recommendedName>
        <fullName evidence="13">Protein kinase domain-containing protein</fullName>
    </recommendedName>
</protein>
<name>A0A1B6PGP0_SORBI</name>
<dbReference type="GO" id="GO:0005524">
    <property type="term" value="F:ATP binding"/>
    <property type="evidence" value="ECO:0007669"/>
    <property type="project" value="UniProtKB-UniRule"/>
</dbReference>
<dbReference type="Gramene" id="KXG24853">
    <property type="protein sequence ID" value="KXG24853"/>
    <property type="gene ID" value="SORBI_3007G094100"/>
</dbReference>
<dbReference type="InterPro" id="IPR018097">
    <property type="entry name" value="EGF_Ca-bd_CS"/>
</dbReference>
<evidence type="ECO:0000256" key="6">
    <source>
        <dbReference type="ARBA" id="ARBA00022777"/>
    </source>
</evidence>
<keyword evidence="7 10" id="KW-0067">ATP-binding</keyword>
<dbReference type="Gene3D" id="3.30.200.20">
    <property type="entry name" value="Phosphorylase Kinase, domain 1"/>
    <property type="match status" value="1"/>
</dbReference>
<dbReference type="PANTHER" id="PTHR27005:SF514">
    <property type="entry name" value="PROTEIN KINASE DOMAIN-CONTAINING PROTEIN"/>
    <property type="match status" value="1"/>
</dbReference>
<dbReference type="SMART" id="SM00179">
    <property type="entry name" value="EGF_CA"/>
    <property type="match status" value="1"/>
</dbReference>
<dbReference type="InterPro" id="IPR017441">
    <property type="entry name" value="Protein_kinase_ATP_BS"/>
</dbReference>
<dbReference type="Proteomes" id="UP000000768">
    <property type="component" value="Chromosome 7"/>
</dbReference>
<dbReference type="AlphaFoldDB" id="A0A1B6PGP0"/>
<evidence type="ECO:0000256" key="7">
    <source>
        <dbReference type="ARBA" id="ARBA00022840"/>
    </source>
</evidence>
<dbReference type="eggNOG" id="ENOG502QQPF">
    <property type="taxonomic scope" value="Eukaryota"/>
</dbReference>
<keyword evidence="3" id="KW-0808">Transferase</keyword>
<keyword evidence="11" id="KW-0472">Membrane</keyword>
<evidence type="ECO:0000313" key="14">
    <source>
        <dbReference type="EMBL" id="KXG24853.1"/>
    </source>
</evidence>
<organism evidence="14 15">
    <name type="scientific">Sorghum bicolor</name>
    <name type="common">Sorghum</name>
    <name type="synonym">Sorghum vulgare</name>
    <dbReference type="NCBI Taxonomy" id="4558"/>
    <lineage>
        <taxon>Eukaryota</taxon>
        <taxon>Viridiplantae</taxon>
        <taxon>Streptophyta</taxon>
        <taxon>Embryophyta</taxon>
        <taxon>Tracheophyta</taxon>
        <taxon>Spermatophyta</taxon>
        <taxon>Magnoliopsida</taxon>
        <taxon>Liliopsida</taxon>
        <taxon>Poales</taxon>
        <taxon>Poaceae</taxon>
        <taxon>PACMAD clade</taxon>
        <taxon>Panicoideae</taxon>
        <taxon>Andropogonodae</taxon>
        <taxon>Andropogoneae</taxon>
        <taxon>Sorghinae</taxon>
        <taxon>Sorghum</taxon>
    </lineage>
</organism>
<dbReference type="GO" id="GO:0004674">
    <property type="term" value="F:protein serine/threonine kinase activity"/>
    <property type="evidence" value="ECO:0007669"/>
    <property type="project" value="UniProtKB-KW"/>
</dbReference>
<reference evidence="15" key="2">
    <citation type="journal article" date="2018" name="Plant J.">
        <title>The Sorghum bicolor reference genome: improved assembly, gene annotations, a transcriptome atlas, and signatures of genome organization.</title>
        <authorList>
            <person name="McCormick R.F."/>
            <person name="Truong S.K."/>
            <person name="Sreedasyam A."/>
            <person name="Jenkins J."/>
            <person name="Shu S."/>
            <person name="Sims D."/>
            <person name="Kennedy M."/>
            <person name="Amirebrahimi M."/>
            <person name="Weers B.D."/>
            <person name="McKinley B."/>
            <person name="Mattison A."/>
            <person name="Morishige D.T."/>
            <person name="Grimwood J."/>
            <person name="Schmutz J."/>
            <person name="Mullet J.E."/>
        </authorList>
    </citation>
    <scope>NUCLEOTIDE SEQUENCE [LARGE SCALE GENOMIC DNA]</scope>
    <source>
        <strain evidence="15">cv. BTx623</strain>
    </source>
</reference>
<dbReference type="SMART" id="SM00220">
    <property type="entry name" value="S_TKc"/>
    <property type="match status" value="1"/>
</dbReference>
<accession>A0A1B6PGP0</accession>
<keyword evidence="11" id="KW-0812">Transmembrane</keyword>
<dbReference type="PROSITE" id="PS50011">
    <property type="entry name" value="PROTEIN_KINASE_DOM"/>
    <property type="match status" value="1"/>
</dbReference>
<evidence type="ECO:0000256" key="1">
    <source>
        <dbReference type="ARBA" id="ARBA00004479"/>
    </source>
</evidence>
<keyword evidence="9" id="KW-0325">Glycoprotein</keyword>
<evidence type="ECO:0000256" key="4">
    <source>
        <dbReference type="ARBA" id="ARBA00022729"/>
    </source>
</evidence>
<keyword evidence="5 10" id="KW-0547">Nucleotide-binding</keyword>
<dbReference type="OMA" id="ANYSATC"/>
<feature type="chain" id="PRO_5008588811" description="Protein kinase domain-containing protein" evidence="12">
    <location>
        <begin position="37"/>
        <end position="735"/>
    </location>
</feature>
<evidence type="ECO:0000313" key="15">
    <source>
        <dbReference type="Proteomes" id="UP000000768"/>
    </source>
</evidence>
<evidence type="ECO:0000256" key="8">
    <source>
        <dbReference type="ARBA" id="ARBA00023157"/>
    </source>
</evidence>
<dbReference type="PROSITE" id="PS01187">
    <property type="entry name" value="EGF_CA"/>
    <property type="match status" value="1"/>
</dbReference>
<keyword evidence="8" id="KW-1015">Disulfide bond</keyword>
<dbReference type="Gene3D" id="1.10.510.10">
    <property type="entry name" value="Transferase(Phosphotransferase) domain 1"/>
    <property type="match status" value="1"/>
</dbReference>
<keyword evidence="11" id="KW-1133">Transmembrane helix</keyword>
<dbReference type="Gene3D" id="2.10.25.10">
    <property type="entry name" value="Laminin"/>
    <property type="match status" value="2"/>
</dbReference>
<dbReference type="Pfam" id="PF13947">
    <property type="entry name" value="GUB_WAK_bind"/>
    <property type="match status" value="1"/>
</dbReference>
<dbReference type="FunFam" id="1.10.510.10:FF:000474">
    <property type="entry name" value="Wall-associated receptor kinase 3"/>
    <property type="match status" value="1"/>
</dbReference>
<dbReference type="SUPFAM" id="SSF56112">
    <property type="entry name" value="Protein kinase-like (PK-like)"/>
    <property type="match status" value="1"/>
</dbReference>
<dbReference type="FunCoup" id="A0A1B6PGP0">
    <property type="interactions" value="323"/>
</dbReference>
<dbReference type="FunFam" id="3.30.200.20:FF:000581">
    <property type="entry name" value="Wall-associated receptor kinase 3"/>
    <property type="match status" value="1"/>
</dbReference>
<dbReference type="GO" id="GO:0007166">
    <property type="term" value="P:cell surface receptor signaling pathway"/>
    <property type="evidence" value="ECO:0000318"/>
    <property type="project" value="GO_Central"/>
</dbReference>
<feature type="transmembrane region" description="Helical" evidence="11">
    <location>
        <begin position="396"/>
        <end position="426"/>
    </location>
</feature>
<evidence type="ECO:0000256" key="11">
    <source>
        <dbReference type="SAM" id="Phobius"/>
    </source>
</evidence>
<dbReference type="OrthoDB" id="674570at2759"/>
<dbReference type="InterPro" id="IPR001881">
    <property type="entry name" value="EGF-like_Ca-bd_dom"/>
</dbReference>
<sequence>MFPSLCTRRRCLMPIASLLSLAAATTLLIMPVVAVAAEEDEAAWPIALPGCPDKCGNISIPYPFGTKEGCYFGAGFYIHCNLSYTPPSATVGGVIMKNGSGYYLENQGGDLPGIRTDDGRRFTWILDLVDIDVAEGVARVNGPVSYDCNVNETYHSISVFVVSVKLSPAFLLSTTRNALVGVGQSVEARLSGQIGSTAANYSATCKSLIDAPSVAQNGTCLGLGCCSAEMPPGTDMFTVSMEHQNNTGWKTTPCRYAMVVDKSWYSFSAGDLYGHELFDRTTASDGVPLVLDFAIRNESCLLAGGRLPAACRSGNSVCVNATHGIGYLCKCKDGYEGNPYLPDGCRDIDECVLRDARLDLRDTYPCSGICKNTIGGYDCQCELGMRGDAKNGTCKIVFPLTAMVVTFGIIGVASALSILVLFKLLLEEKRKTREFFNKNGGPTLEKVNTIKIFKKEELKPIIQSQNVIGKGGFGQVYKGLLDNQVVAIKKSINVDKSQEKQFANEIVIQSRVIHKNIVKLIGCCLEVDVPMLVYEFVPKGSLDDILHSSPKVSLRLDIRLNIAAGAAEGLAYMHSKTSTTILHGDIKPGNILLDENFDPKISDFGISRLIAIDKSHTKYVIGDMGYVDPIYIQSGLLTKQSDVYSFGIVLLELLARKKAALGENSSLIKTFLDAYTQENGAIDLFDAEIIADKDMEILHKLSMIISECLKLEVDKRPEMTDVEAQLQNLKKAYKA</sequence>
<evidence type="ECO:0000256" key="12">
    <source>
        <dbReference type="SAM" id="SignalP"/>
    </source>
</evidence>
<keyword evidence="6" id="KW-0418">Kinase</keyword>
<dbReference type="GO" id="GO:0005886">
    <property type="term" value="C:plasma membrane"/>
    <property type="evidence" value="ECO:0000318"/>
    <property type="project" value="GO_Central"/>
</dbReference>
<proteinExistence type="predicted"/>
<dbReference type="STRING" id="4558.A0A1B6PGP0"/>
<dbReference type="Pfam" id="PF00069">
    <property type="entry name" value="Pkinase"/>
    <property type="match status" value="1"/>
</dbReference>